<sequence>MARVVQLAQLETPTPVFPPQTRPLPEMLKPSTRMSPVLPVELVSCPVRPSLPLPTITFVPVPIALCPESPVLAASPPPATIEGDFQPPSVSPQPQRPLVRRSPSVPVLPAAPLSPVPEVPPAALSSAKKKTTKVKKRHSMVIRVAPLGSPVISAVMLPDSPSPALPSEKGSPEADSKGSSTFATEGTTAQVDFATAADDQPCRLPLSDVHNTATIAPAPTTKQEEILEIFDAPPPRPPSRVDLAALISPSKAPRRADRGPNPVYHYLPDTPAVAVAKSVARPVQDEFKNFSAALGAKFGLRGWAETGPNELAPPKKTKKKKKKAAAKGAHATPYPPVTVRGPRVSHPPSPSTTLLPAFEHKRADPVQYPPSNTPAPQDRERPRFVIDLTLPPGIARLAESVSSERAVSTGCHPDCADIYCPGGSECSGIKC</sequence>
<reference evidence="2" key="1">
    <citation type="submission" date="2023-03" db="EMBL/GenBank/DDBJ databases">
        <title>Massive genome expansion in bonnet fungi (Mycena s.s.) driven by repeated elements and novel gene families across ecological guilds.</title>
        <authorList>
            <consortium name="Lawrence Berkeley National Laboratory"/>
            <person name="Harder C.B."/>
            <person name="Miyauchi S."/>
            <person name="Viragh M."/>
            <person name="Kuo A."/>
            <person name="Thoen E."/>
            <person name="Andreopoulos B."/>
            <person name="Lu D."/>
            <person name="Skrede I."/>
            <person name="Drula E."/>
            <person name="Henrissat B."/>
            <person name="Morin E."/>
            <person name="Kohler A."/>
            <person name="Barry K."/>
            <person name="LaButti K."/>
            <person name="Morin E."/>
            <person name="Salamov A."/>
            <person name="Lipzen A."/>
            <person name="Mereny Z."/>
            <person name="Hegedus B."/>
            <person name="Baldrian P."/>
            <person name="Stursova M."/>
            <person name="Weitz H."/>
            <person name="Taylor A."/>
            <person name="Grigoriev I.V."/>
            <person name="Nagy L.G."/>
            <person name="Martin F."/>
            <person name="Kauserud H."/>
        </authorList>
    </citation>
    <scope>NUCLEOTIDE SEQUENCE</scope>
    <source>
        <strain evidence="2">CBHHK067</strain>
    </source>
</reference>
<protein>
    <submittedName>
        <fullName evidence="2">Uncharacterized protein</fullName>
    </submittedName>
</protein>
<feature type="region of interest" description="Disordered" evidence="1">
    <location>
        <begin position="117"/>
        <end position="137"/>
    </location>
</feature>
<evidence type="ECO:0000313" key="3">
    <source>
        <dbReference type="Proteomes" id="UP001221757"/>
    </source>
</evidence>
<gene>
    <name evidence="2" type="ORF">B0H17DRAFT_1056585</name>
</gene>
<feature type="non-terminal residue" evidence="2">
    <location>
        <position position="431"/>
    </location>
</feature>
<feature type="region of interest" description="Disordered" evidence="1">
    <location>
        <begin position="158"/>
        <end position="182"/>
    </location>
</feature>
<feature type="region of interest" description="Disordered" evidence="1">
    <location>
        <begin position="75"/>
        <end position="103"/>
    </location>
</feature>
<feature type="compositionally biased region" description="Basic residues" evidence="1">
    <location>
        <begin position="127"/>
        <end position="137"/>
    </location>
</feature>
<organism evidence="2 3">
    <name type="scientific">Mycena rosella</name>
    <name type="common">Pink bonnet</name>
    <name type="synonym">Agaricus rosellus</name>
    <dbReference type="NCBI Taxonomy" id="1033263"/>
    <lineage>
        <taxon>Eukaryota</taxon>
        <taxon>Fungi</taxon>
        <taxon>Dikarya</taxon>
        <taxon>Basidiomycota</taxon>
        <taxon>Agaricomycotina</taxon>
        <taxon>Agaricomycetes</taxon>
        <taxon>Agaricomycetidae</taxon>
        <taxon>Agaricales</taxon>
        <taxon>Marasmiineae</taxon>
        <taxon>Mycenaceae</taxon>
        <taxon>Mycena</taxon>
    </lineage>
</organism>
<dbReference type="EMBL" id="JARKIE010000039">
    <property type="protein sequence ID" value="KAJ7695147.1"/>
    <property type="molecule type" value="Genomic_DNA"/>
</dbReference>
<feature type="region of interest" description="Disordered" evidence="1">
    <location>
        <begin position="303"/>
        <end position="350"/>
    </location>
</feature>
<proteinExistence type="predicted"/>
<dbReference type="Proteomes" id="UP001221757">
    <property type="component" value="Unassembled WGS sequence"/>
</dbReference>
<dbReference type="AlphaFoldDB" id="A0AAD7DMT5"/>
<evidence type="ECO:0000256" key="1">
    <source>
        <dbReference type="SAM" id="MobiDB-lite"/>
    </source>
</evidence>
<feature type="compositionally biased region" description="Basic residues" evidence="1">
    <location>
        <begin position="315"/>
        <end position="325"/>
    </location>
</feature>
<name>A0AAD7DMT5_MYCRO</name>
<comment type="caution">
    <text evidence="2">The sequence shown here is derived from an EMBL/GenBank/DDBJ whole genome shotgun (WGS) entry which is preliminary data.</text>
</comment>
<evidence type="ECO:0000313" key="2">
    <source>
        <dbReference type="EMBL" id="KAJ7695147.1"/>
    </source>
</evidence>
<accession>A0AAD7DMT5</accession>
<keyword evidence="3" id="KW-1185">Reference proteome</keyword>